<dbReference type="PANTHER" id="PTHR40050:SF1">
    <property type="entry name" value="INNER SPORE COAT PROTEIN H"/>
    <property type="match status" value="1"/>
</dbReference>
<proteinExistence type="predicted"/>
<reference evidence="2" key="1">
    <citation type="submission" date="2022-06" db="EMBL/GenBank/DDBJ databases">
        <title>Aeoliella straminimaris, a novel planctomycete from sediments.</title>
        <authorList>
            <person name="Vitorino I.R."/>
            <person name="Lage O.M."/>
        </authorList>
    </citation>
    <scope>NUCLEOTIDE SEQUENCE</scope>
    <source>
        <strain evidence="2">ICT_H6.2</strain>
    </source>
</reference>
<accession>A0A9X2JIE6</accession>
<feature type="chain" id="PRO_5040807884" evidence="1">
    <location>
        <begin position="33"/>
        <end position="598"/>
    </location>
</feature>
<dbReference type="Pfam" id="PF08757">
    <property type="entry name" value="CotH"/>
    <property type="match status" value="1"/>
</dbReference>
<keyword evidence="2" id="KW-0418">Kinase</keyword>
<dbReference type="EMBL" id="JAMXLR010000061">
    <property type="protein sequence ID" value="MCO6045643.1"/>
    <property type="molecule type" value="Genomic_DNA"/>
</dbReference>
<feature type="signal peptide" evidence="1">
    <location>
        <begin position="1"/>
        <end position="32"/>
    </location>
</feature>
<keyword evidence="2" id="KW-0808">Transferase</keyword>
<organism evidence="2 3">
    <name type="scientific">Aeoliella straminimaris</name>
    <dbReference type="NCBI Taxonomy" id="2954799"/>
    <lineage>
        <taxon>Bacteria</taxon>
        <taxon>Pseudomonadati</taxon>
        <taxon>Planctomycetota</taxon>
        <taxon>Planctomycetia</taxon>
        <taxon>Pirellulales</taxon>
        <taxon>Lacipirellulaceae</taxon>
        <taxon>Aeoliella</taxon>
    </lineage>
</organism>
<evidence type="ECO:0000313" key="3">
    <source>
        <dbReference type="Proteomes" id="UP001155241"/>
    </source>
</evidence>
<dbReference type="AlphaFoldDB" id="A0A9X2JIE6"/>
<keyword evidence="1" id="KW-0732">Signal</keyword>
<evidence type="ECO:0000313" key="2">
    <source>
        <dbReference type="EMBL" id="MCO6045643.1"/>
    </source>
</evidence>
<protein>
    <submittedName>
        <fullName evidence="2">CotH kinase family protein</fullName>
    </submittedName>
</protein>
<dbReference type="RefSeq" id="WP_252853758.1">
    <property type="nucleotide sequence ID" value="NZ_JAMXLR010000061.1"/>
</dbReference>
<dbReference type="PANTHER" id="PTHR40050">
    <property type="entry name" value="INNER SPORE COAT PROTEIN H"/>
    <property type="match status" value="1"/>
</dbReference>
<keyword evidence="3" id="KW-1185">Reference proteome</keyword>
<evidence type="ECO:0000256" key="1">
    <source>
        <dbReference type="SAM" id="SignalP"/>
    </source>
</evidence>
<dbReference type="GO" id="GO:0016301">
    <property type="term" value="F:kinase activity"/>
    <property type="evidence" value="ECO:0007669"/>
    <property type="project" value="UniProtKB-KW"/>
</dbReference>
<comment type="caution">
    <text evidence="2">The sequence shown here is derived from an EMBL/GenBank/DDBJ whole genome shotgun (WGS) entry which is preliminary data.</text>
</comment>
<name>A0A9X2JIE6_9BACT</name>
<gene>
    <name evidence="2" type="ORF">NG895_17230</name>
</gene>
<sequence length="598" mass="65840">MSRLHLCAAKGFFLGWCSVIASLPMLSNSADAQELRAGTLFDSSRLHEVEITLPAAEWQQLCKQTRWQGGFGAMFAADPADKPFTYFKGDITIDGVAIAGVGIRKKGFFGSLDEVRPSLKIKFDEYTDQQPIEGLDRLTLNNNKQDASQMSQLLAYRIFNDAGVPAPRCSLVKLTVNGEYLGIYSNVESIRKPFLQDRFGSPVGKLYEGTVVDFHPQAVSKLEAKNKDADEDRDRVELLAELLATEGDLPMERVSAIVDLDQFLRFWAVESLIGFWDGYTQDQNNYFVYEDPATKKFRFLPWGADVCFTTGGGPLAAFGGDGHSEAIYAQAILPNRLYRSAEMPEQYKQTMLQVLDDAWNEAALLKEVDRIEKLTEGHLHEAQRPSSRSGNHGMPDLTTDRVREFISKRRETILAELESTPIAIAQQPRIPMHTEELGTARGSFETRWSEGFGPSNSDSELQITLKLGGQEVELADLSASAHLLQAPSFPGFGGNEQRTPPAMIVLKGTRSSDDKPVMVTFMVDRASIKDLPQQPIPVSGTFVEGAPRFGFGFSAPMLSGDIKLSPGDTELGEAIAGEFDVRIVKLRGGGMGGPQAPR</sequence>
<dbReference type="Proteomes" id="UP001155241">
    <property type="component" value="Unassembled WGS sequence"/>
</dbReference>
<dbReference type="InterPro" id="IPR014867">
    <property type="entry name" value="Spore_coat_CotH_CotH2/3/7"/>
</dbReference>